<evidence type="ECO:0000259" key="2">
    <source>
        <dbReference type="PROSITE" id="PS51746"/>
    </source>
</evidence>
<feature type="compositionally biased region" description="Basic and acidic residues" evidence="1">
    <location>
        <begin position="336"/>
        <end position="347"/>
    </location>
</feature>
<proteinExistence type="predicted"/>
<evidence type="ECO:0000256" key="1">
    <source>
        <dbReference type="SAM" id="MobiDB-lite"/>
    </source>
</evidence>
<evidence type="ECO:0000313" key="3">
    <source>
        <dbReference type="EMBL" id="GEP57848.1"/>
    </source>
</evidence>
<feature type="compositionally biased region" description="Basic and acidic residues" evidence="1">
    <location>
        <begin position="354"/>
        <end position="363"/>
    </location>
</feature>
<dbReference type="EMBL" id="BKAJ01000089">
    <property type="protein sequence ID" value="GEP57848.1"/>
    <property type="molecule type" value="Genomic_DNA"/>
</dbReference>
<evidence type="ECO:0000313" key="4">
    <source>
        <dbReference type="Proteomes" id="UP000321058"/>
    </source>
</evidence>
<dbReference type="InterPro" id="IPR001932">
    <property type="entry name" value="PPM-type_phosphatase-like_dom"/>
</dbReference>
<dbReference type="AlphaFoldDB" id="A0A512NFX0"/>
<name>A0A512NFX0_9HYPH</name>
<keyword evidence="4" id="KW-1185">Reference proteome</keyword>
<organism evidence="3 4">
    <name type="scientific">Reyranella soli</name>
    <dbReference type="NCBI Taxonomy" id="1230389"/>
    <lineage>
        <taxon>Bacteria</taxon>
        <taxon>Pseudomonadati</taxon>
        <taxon>Pseudomonadota</taxon>
        <taxon>Alphaproteobacteria</taxon>
        <taxon>Hyphomicrobiales</taxon>
        <taxon>Reyranellaceae</taxon>
        <taxon>Reyranella</taxon>
    </lineage>
</organism>
<dbReference type="Gene3D" id="3.60.40.10">
    <property type="entry name" value="PPM-type phosphatase domain"/>
    <property type="match status" value="1"/>
</dbReference>
<dbReference type="InterPro" id="IPR036457">
    <property type="entry name" value="PPM-type-like_dom_sf"/>
</dbReference>
<gene>
    <name evidence="3" type="ORF">RSO01_50140</name>
</gene>
<feature type="compositionally biased region" description="Basic residues" evidence="1">
    <location>
        <begin position="322"/>
        <end position="335"/>
    </location>
</feature>
<reference evidence="3 4" key="1">
    <citation type="submission" date="2019-07" db="EMBL/GenBank/DDBJ databases">
        <title>Whole genome shotgun sequence of Reyranella soli NBRC 108950.</title>
        <authorList>
            <person name="Hosoyama A."/>
            <person name="Uohara A."/>
            <person name="Ohji S."/>
            <person name="Ichikawa N."/>
        </authorList>
    </citation>
    <scope>NUCLEOTIDE SEQUENCE [LARGE SCALE GENOMIC DNA]</scope>
    <source>
        <strain evidence="3 4">NBRC 108950</strain>
    </source>
</reference>
<dbReference type="PROSITE" id="PS51746">
    <property type="entry name" value="PPM_2"/>
    <property type="match status" value="1"/>
</dbReference>
<accession>A0A512NFX0</accession>
<dbReference type="SMART" id="SM00332">
    <property type="entry name" value="PP2Cc"/>
    <property type="match status" value="1"/>
</dbReference>
<dbReference type="Proteomes" id="UP000321058">
    <property type="component" value="Unassembled WGS sequence"/>
</dbReference>
<protein>
    <recommendedName>
        <fullName evidence="2">PPM-type phosphatase domain-containing protein</fullName>
    </recommendedName>
</protein>
<feature type="region of interest" description="Disordered" evidence="1">
    <location>
        <begin position="296"/>
        <end position="363"/>
    </location>
</feature>
<dbReference type="SUPFAM" id="SSF81606">
    <property type="entry name" value="PP2C-like"/>
    <property type="match status" value="1"/>
</dbReference>
<sequence>MTIYSNGQDRLQTQLRRWFHRRDLRKRAVRRIDGLPLALGTDTGVARKENQDRVGVLKVQISRERSYLAVALCDGMGGMVDGAGCAALAIAVFFSTCIRERQIPLQQRLYIAAKKANDAVFAEYEGRGGATLSAVIVESNASAAGINIGDSRIYNFQSSLEQLSRDDTLAGQFSGDRNFVERRNELLQYVGIGDAIEPHIVAIPRNATTLLLTSDGIHFLDQRTIERVIELAGDPLAIAQRLLDIANWTDGRDNGSIAVVNPRQLGGITHDDAGTIGLWDAFGEVQIIGTDRLDALQPTPVSPHGAENGNEWVDTKAEQRSRLRGSKQTKKVSKKPKNELKQKKDAPPRPQLKIKFDRGEDNG</sequence>
<feature type="domain" description="PPM-type phosphatase" evidence="2">
    <location>
        <begin position="36"/>
        <end position="262"/>
    </location>
</feature>
<comment type="caution">
    <text evidence="3">The sequence shown here is derived from an EMBL/GenBank/DDBJ whole genome shotgun (WGS) entry which is preliminary data.</text>
</comment>